<dbReference type="InterPro" id="IPR005135">
    <property type="entry name" value="Endo/exonuclease/phosphatase"/>
</dbReference>
<gene>
    <name evidence="3" type="ORF">B1A74_08415</name>
</gene>
<dbReference type="PANTHER" id="PTHR42834:SF1">
    <property type="entry name" value="ENDONUCLEASE_EXONUCLEASE_PHOSPHATASE FAMILY PROTEIN (AFU_ORTHOLOGUE AFUA_3G09210)"/>
    <property type="match status" value="1"/>
</dbReference>
<dbReference type="Proteomes" id="UP000189177">
    <property type="component" value="Unassembled WGS sequence"/>
</dbReference>
<name>A0A1V2ZXZ1_9GAMM</name>
<feature type="chain" id="PRO_5010741463" evidence="1">
    <location>
        <begin position="35"/>
        <end position="563"/>
    </location>
</feature>
<dbReference type="InterPro" id="IPR047971">
    <property type="entry name" value="ExeM-like"/>
</dbReference>
<keyword evidence="4" id="KW-1185">Reference proteome</keyword>
<dbReference type="STRING" id="252474.B1A74_08415"/>
<accession>A0A1V2ZXZ1</accession>
<dbReference type="RefSeq" id="WP_167769408.1">
    <property type="nucleotide sequence ID" value="NZ_MUZR01000029.1"/>
</dbReference>
<keyword evidence="3" id="KW-0540">Nuclease</keyword>
<dbReference type="CDD" id="cd04486">
    <property type="entry name" value="YhcR_OBF_like"/>
    <property type="match status" value="1"/>
</dbReference>
<sequence>MHRLLHHAPRSARRVLTGTAGLFLLLALVPAATAAADCPAPPLDRLASLSELRSGAVDEDRRVVAEGTISGVFYGDDALGGFYLQDDATTPPTGLFVYAPGKDDADLRPGDHVQIRGRFGRHHGRPQLSRLQELERCRRGEPPQTVTLHLPDDAARLQDLEDVRVRFDQTLTVIANRELARYGSLDLAAGGRLRRPGQSGAFGEPDDHDRRIVLDDGSYRANPDPVPFLDGQGTRRTGSCVTDLTGILTHAFGAHRVHPVAPPEWEGGERPEPPPAPADDVLRIATANLENDFVTLGERGARNAAERDRQVAKLDAVLDGLAMDILAFIELENRSAAGRELRQRVDALDDATTMQKLAHPDSGSDAIQVGLLYDRERVERLGSAADNDPVHHRPPLLGWFRPRDGGEPFGVVAVHFKSRTGCPEHGDIDRGQGCWNQRRTEQAHRLVEWITEQRAAQPGEPPVIIAGDLNGYAAEDPLTVLREAGKQDLVHEEPATAYTYVFRGRTGQLDYLLGPRPLAGHVIAADTWAVNADEPVFLGFDGDRPGEGPWRASDHDPVWLDLR</sequence>
<comment type="caution">
    <text evidence="3">The sequence shown here is derived from an EMBL/GenBank/DDBJ whole genome shotgun (WGS) entry which is preliminary data.</text>
</comment>
<keyword evidence="3" id="KW-0378">Hydrolase</keyword>
<organism evidence="3 4">
    <name type="scientific">Thioalkalivibrio halophilus</name>
    <dbReference type="NCBI Taxonomy" id="252474"/>
    <lineage>
        <taxon>Bacteria</taxon>
        <taxon>Pseudomonadati</taxon>
        <taxon>Pseudomonadota</taxon>
        <taxon>Gammaproteobacteria</taxon>
        <taxon>Chromatiales</taxon>
        <taxon>Ectothiorhodospiraceae</taxon>
        <taxon>Thioalkalivibrio</taxon>
    </lineage>
</organism>
<keyword evidence="3" id="KW-0255">Endonuclease</keyword>
<evidence type="ECO:0000256" key="1">
    <source>
        <dbReference type="SAM" id="SignalP"/>
    </source>
</evidence>
<dbReference type="EMBL" id="MUZR01000029">
    <property type="protein sequence ID" value="OOC09936.1"/>
    <property type="molecule type" value="Genomic_DNA"/>
</dbReference>
<dbReference type="Gene3D" id="3.60.10.10">
    <property type="entry name" value="Endonuclease/exonuclease/phosphatase"/>
    <property type="match status" value="1"/>
</dbReference>
<proteinExistence type="predicted"/>
<dbReference type="InterPro" id="IPR036691">
    <property type="entry name" value="Endo/exonu/phosph_ase_sf"/>
</dbReference>
<protein>
    <submittedName>
        <fullName evidence="3">Endonuclease</fullName>
    </submittedName>
</protein>
<dbReference type="NCBIfam" id="NF033681">
    <property type="entry name" value="ExeM_NucH_DNase"/>
    <property type="match status" value="1"/>
</dbReference>
<feature type="signal peptide" evidence="1">
    <location>
        <begin position="1"/>
        <end position="34"/>
    </location>
</feature>
<dbReference type="PANTHER" id="PTHR42834">
    <property type="entry name" value="ENDONUCLEASE/EXONUCLEASE/PHOSPHATASE FAMILY PROTEIN (AFU_ORTHOLOGUE AFUA_3G09210)"/>
    <property type="match status" value="1"/>
</dbReference>
<keyword evidence="1" id="KW-0732">Signal</keyword>
<feature type="domain" description="Endonuclease/exonuclease/phosphatase" evidence="2">
    <location>
        <begin position="285"/>
        <end position="555"/>
    </location>
</feature>
<reference evidence="3 4" key="1">
    <citation type="submission" date="2017-02" db="EMBL/GenBank/DDBJ databases">
        <title>Genomic diversity within the haloalkaliphilic genus Thioalkalivibrio.</title>
        <authorList>
            <person name="Ahn A.-C."/>
            <person name="Meier-Kolthoff J."/>
            <person name="Overmars L."/>
            <person name="Richter M."/>
            <person name="Woyke T."/>
            <person name="Sorokin D.Y."/>
            <person name="Muyzer G."/>
        </authorList>
    </citation>
    <scope>NUCLEOTIDE SEQUENCE [LARGE SCALE GENOMIC DNA]</scope>
    <source>
        <strain evidence="3 4">HL17</strain>
    </source>
</reference>
<dbReference type="AlphaFoldDB" id="A0A1V2ZXZ1"/>
<evidence type="ECO:0000259" key="2">
    <source>
        <dbReference type="Pfam" id="PF03372"/>
    </source>
</evidence>
<evidence type="ECO:0000313" key="4">
    <source>
        <dbReference type="Proteomes" id="UP000189177"/>
    </source>
</evidence>
<dbReference type="GO" id="GO:0004519">
    <property type="term" value="F:endonuclease activity"/>
    <property type="evidence" value="ECO:0007669"/>
    <property type="project" value="UniProtKB-KW"/>
</dbReference>
<dbReference type="SUPFAM" id="SSF56219">
    <property type="entry name" value="DNase I-like"/>
    <property type="match status" value="1"/>
</dbReference>
<evidence type="ECO:0000313" key="3">
    <source>
        <dbReference type="EMBL" id="OOC09936.1"/>
    </source>
</evidence>
<dbReference type="Pfam" id="PF03372">
    <property type="entry name" value="Exo_endo_phos"/>
    <property type="match status" value="1"/>
</dbReference>